<keyword evidence="6 11" id="KW-0863">Zinc-finger</keyword>
<comment type="similarity">
    <text evidence="3">Belongs to the DZIP C2H2-type zinc-finger protein family.</text>
</comment>
<feature type="compositionally biased region" description="Low complexity" evidence="13">
    <location>
        <begin position="585"/>
        <end position="604"/>
    </location>
</feature>
<evidence type="ECO:0000256" key="3">
    <source>
        <dbReference type="ARBA" id="ARBA00009131"/>
    </source>
</evidence>
<dbReference type="PROSITE" id="PS00028">
    <property type="entry name" value="ZINC_FINGER_C2H2_1"/>
    <property type="match status" value="1"/>
</dbReference>
<evidence type="ECO:0000256" key="7">
    <source>
        <dbReference type="ARBA" id="ARBA00022833"/>
    </source>
</evidence>
<dbReference type="GO" id="GO:0005814">
    <property type="term" value="C:centriole"/>
    <property type="evidence" value="ECO:0007669"/>
    <property type="project" value="UniProtKB-SubCell"/>
</dbReference>
<keyword evidence="4" id="KW-0963">Cytoplasm</keyword>
<keyword evidence="5" id="KW-0479">Metal-binding</keyword>
<keyword evidence="10" id="KW-0966">Cell projection</keyword>
<evidence type="ECO:0000313" key="16">
    <source>
        <dbReference type="Proteomes" id="UP000694395"/>
    </source>
</evidence>
<dbReference type="PROSITE" id="PS50157">
    <property type="entry name" value="ZINC_FINGER_C2H2_2"/>
    <property type="match status" value="1"/>
</dbReference>
<proteinExistence type="inferred from homology"/>
<accession>A0A8C7LJG6</accession>
<keyword evidence="7" id="KW-0862">Zinc</keyword>
<evidence type="ECO:0000256" key="6">
    <source>
        <dbReference type="ARBA" id="ARBA00022771"/>
    </source>
</evidence>
<reference evidence="15" key="2">
    <citation type="submission" date="2025-08" db="UniProtKB">
        <authorList>
            <consortium name="Ensembl"/>
        </authorList>
    </citation>
    <scope>IDENTIFICATION</scope>
</reference>
<evidence type="ECO:0000256" key="9">
    <source>
        <dbReference type="ARBA" id="ARBA00023212"/>
    </source>
</evidence>
<dbReference type="InterPro" id="IPR058883">
    <property type="entry name" value="DZIP1_dom"/>
</dbReference>
<keyword evidence="8 12" id="KW-0175">Coiled coil</keyword>
<feature type="compositionally biased region" description="Polar residues" evidence="13">
    <location>
        <begin position="530"/>
        <end position="545"/>
    </location>
</feature>
<evidence type="ECO:0000313" key="15">
    <source>
        <dbReference type="Ensembl" id="ENSOMYP00000002244.2"/>
    </source>
</evidence>
<dbReference type="InterPro" id="IPR032714">
    <property type="entry name" value="DZIP1_N"/>
</dbReference>
<organism evidence="15 16">
    <name type="scientific">Oncorhynchus mykiss</name>
    <name type="common">Rainbow trout</name>
    <name type="synonym">Salmo gairdneri</name>
    <dbReference type="NCBI Taxonomy" id="8022"/>
    <lineage>
        <taxon>Eukaryota</taxon>
        <taxon>Metazoa</taxon>
        <taxon>Chordata</taxon>
        <taxon>Craniata</taxon>
        <taxon>Vertebrata</taxon>
        <taxon>Euteleostomi</taxon>
        <taxon>Actinopterygii</taxon>
        <taxon>Neopterygii</taxon>
        <taxon>Teleostei</taxon>
        <taxon>Protacanthopterygii</taxon>
        <taxon>Salmoniformes</taxon>
        <taxon>Salmonidae</taxon>
        <taxon>Salmoninae</taxon>
        <taxon>Oncorhynchus</taxon>
    </lineage>
</organism>
<evidence type="ECO:0000256" key="12">
    <source>
        <dbReference type="SAM" id="Coils"/>
    </source>
</evidence>
<dbReference type="PANTHER" id="PTHR21502:SF8">
    <property type="entry name" value="CILIUM ASSEMBLY PROTEIN DZIP1L"/>
    <property type="match status" value="1"/>
</dbReference>
<dbReference type="InterPro" id="IPR051241">
    <property type="entry name" value="DZIP_RILPL"/>
</dbReference>
<keyword evidence="16" id="KW-1185">Reference proteome</keyword>
<dbReference type="InterPro" id="IPR013087">
    <property type="entry name" value="Znf_C2H2_type"/>
</dbReference>
<evidence type="ECO:0000256" key="11">
    <source>
        <dbReference type="PROSITE-ProRule" id="PRU00042"/>
    </source>
</evidence>
<keyword evidence="9" id="KW-0206">Cytoskeleton</keyword>
<reference evidence="15" key="1">
    <citation type="submission" date="2020-07" db="EMBL/GenBank/DDBJ databases">
        <title>A long reads based de novo assembly of the rainbow trout Arlee double haploid line genome.</title>
        <authorList>
            <person name="Gao G."/>
            <person name="Palti Y."/>
        </authorList>
    </citation>
    <scope>NUCLEOTIDE SEQUENCE [LARGE SCALE GENOMIC DNA]</scope>
</reference>
<dbReference type="GO" id="GO:0005737">
    <property type="term" value="C:cytoplasm"/>
    <property type="evidence" value="ECO:0007669"/>
    <property type="project" value="TreeGrafter"/>
</dbReference>
<sequence>MPGQFRTPSDPPVSGLLSFPSSWSSGHLQPLRFRARTESMDWRRLSALDVDHVAREMDVVVLQEYISAVTFCDVTGERCPYCRSPADPALVNLLRMSQLSTEYLLHCQDYLSSQVSGLEDRLQGVLSKADREGEERARLDSELQATKQESKLRKKMLATQQLLLQASFNNYHKCQCCEKSFINYSYLQAHLQRRHPELTDTERQKKRQVEQMEDGIEELRERLKLSQTRLDVEREAEALRKQQELEDQRRKETSEREKMESWKEEERKKFHEEMRDLKQLFLQEFRDMASRSSSIEAKLQELQTREEVTVSNLGSYQEEEELQQREEAEKRMMMMKKKMSEQREWNKRFKESQNRHVLERDELQSENDRLQLALSVEHRSDRHKLEQQVTTLSARVQQKDRLIRSQEDKNKTVNILRYLIDLEDSGETRSRLLESLRRNPALVKEFRPILEETLEERLEKMGLRKGTKGISKKTFKSLSTLVSGQRHQMSRQKADLLELRESLARELTRRVHALQRSQGITVPNLPRQVTIPSTTPQSHSKNQHPAPNMSFSFSTPPFSSEDEASGEDIPSVTSPDSRSGVSVTSPGSGYGPSVRVVRSGSSSRQKYPMSGSTQGEDWSGTDTELSEGWVPCFVLSGSVVKTLTRSLERQLSSPMNKPVGGTRVVMPPVAAKVLPKPKPRTALKTLQSSSEFQTQIQTTGRFSNALQKTHIGRWVNKKNRH</sequence>
<feature type="domain" description="C2H2-type" evidence="14">
    <location>
        <begin position="172"/>
        <end position="195"/>
    </location>
</feature>
<evidence type="ECO:0000256" key="4">
    <source>
        <dbReference type="ARBA" id="ARBA00022490"/>
    </source>
</evidence>
<dbReference type="AlphaFoldDB" id="A0A8C7LJG6"/>
<reference evidence="15" key="3">
    <citation type="submission" date="2025-09" db="UniProtKB">
        <authorList>
            <consortium name="Ensembl"/>
        </authorList>
    </citation>
    <scope>IDENTIFICATION</scope>
</reference>
<dbReference type="Proteomes" id="UP000694395">
    <property type="component" value="Chromosome 5"/>
</dbReference>
<name>A0A8C7LJG6_ONCMY</name>
<evidence type="ECO:0000256" key="1">
    <source>
        <dbReference type="ARBA" id="ARBA00004114"/>
    </source>
</evidence>
<feature type="region of interest" description="Disordered" evidence="13">
    <location>
        <begin position="518"/>
        <end position="622"/>
    </location>
</feature>
<evidence type="ECO:0000256" key="13">
    <source>
        <dbReference type="SAM" id="MobiDB-lite"/>
    </source>
</evidence>
<evidence type="ECO:0000256" key="8">
    <source>
        <dbReference type="ARBA" id="ARBA00023054"/>
    </source>
</evidence>
<dbReference type="GO" id="GO:0036064">
    <property type="term" value="C:ciliary basal body"/>
    <property type="evidence" value="ECO:0007669"/>
    <property type="project" value="TreeGrafter"/>
</dbReference>
<feature type="compositionally biased region" description="Polar residues" evidence="13">
    <location>
        <begin position="610"/>
        <end position="622"/>
    </location>
</feature>
<dbReference type="PANTHER" id="PTHR21502">
    <property type="entry name" value="ZINC FINGER PROTEIN DZIP1"/>
    <property type="match status" value="1"/>
</dbReference>
<dbReference type="Ensembl" id="ENSOMYT00000002503.2">
    <property type="protein sequence ID" value="ENSOMYP00000002244.2"/>
    <property type="gene ID" value="ENSOMYG00000001180.2"/>
</dbReference>
<dbReference type="GO" id="GO:0060271">
    <property type="term" value="P:cilium assembly"/>
    <property type="evidence" value="ECO:0007669"/>
    <property type="project" value="TreeGrafter"/>
</dbReference>
<dbReference type="Pfam" id="PF13815">
    <property type="entry name" value="Dzip-like_N"/>
    <property type="match status" value="1"/>
</dbReference>
<evidence type="ECO:0000256" key="10">
    <source>
        <dbReference type="ARBA" id="ARBA00023273"/>
    </source>
</evidence>
<evidence type="ECO:0000259" key="14">
    <source>
        <dbReference type="PROSITE" id="PS50157"/>
    </source>
</evidence>
<dbReference type="GO" id="GO:0008270">
    <property type="term" value="F:zinc ion binding"/>
    <property type="evidence" value="ECO:0007669"/>
    <property type="project" value="UniProtKB-KW"/>
</dbReference>
<feature type="coiled-coil region" evidence="12">
    <location>
        <begin position="202"/>
        <end position="265"/>
    </location>
</feature>
<protein>
    <submittedName>
        <fullName evidence="15">DAZ interacting zinc finger protein 1-like</fullName>
    </submittedName>
</protein>
<dbReference type="Pfam" id="PF25977">
    <property type="entry name" value="DZIP1"/>
    <property type="match status" value="1"/>
</dbReference>
<evidence type="ECO:0000256" key="5">
    <source>
        <dbReference type="ARBA" id="ARBA00022723"/>
    </source>
</evidence>
<feature type="compositionally biased region" description="Polar residues" evidence="13">
    <location>
        <begin position="571"/>
        <end position="584"/>
    </location>
</feature>
<comment type="subcellular location">
    <subcellularLocation>
        <location evidence="2">Cytoplasm</location>
        <location evidence="2">Cytoskeleton</location>
        <location evidence="2">Cilium basal body</location>
    </subcellularLocation>
    <subcellularLocation>
        <location evidence="1">Cytoplasm</location>
        <location evidence="1">Cytoskeleton</location>
        <location evidence="1">Microtubule organizing center</location>
        <location evidence="1">Centrosome</location>
        <location evidence="1">Centriole</location>
    </subcellularLocation>
</comment>
<evidence type="ECO:0000256" key="2">
    <source>
        <dbReference type="ARBA" id="ARBA00004120"/>
    </source>
</evidence>
<dbReference type="GeneTree" id="ENSGT00940000160898"/>
<feature type="compositionally biased region" description="Low complexity" evidence="13">
    <location>
        <begin position="550"/>
        <end position="559"/>
    </location>
</feature>